<dbReference type="InterPro" id="IPR052159">
    <property type="entry name" value="Competence_DNA_uptake"/>
</dbReference>
<dbReference type="InterPro" id="IPR036866">
    <property type="entry name" value="RibonucZ/Hydroxyglut_hydro"/>
</dbReference>
<keyword evidence="5 6" id="KW-0472">Membrane</keyword>
<evidence type="ECO:0000256" key="5">
    <source>
        <dbReference type="ARBA" id="ARBA00023136"/>
    </source>
</evidence>
<evidence type="ECO:0000256" key="6">
    <source>
        <dbReference type="SAM" id="Phobius"/>
    </source>
</evidence>
<keyword evidence="2" id="KW-1003">Cell membrane</keyword>
<protein>
    <submittedName>
        <fullName evidence="8">DNA internalization-related competence protein ComEC/Rec2</fullName>
    </submittedName>
</protein>
<keyword evidence="4 6" id="KW-1133">Transmembrane helix</keyword>
<feature type="transmembrane region" description="Helical" evidence="6">
    <location>
        <begin position="336"/>
        <end position="361"/>
    </location>
</feature>
<evidence type="ECO:0000256" key="1">
    <source>
        <dbReference type="ARBA" id="ARBA00004651"/>
    </source>
</evidence>
<dbReference type="InterPro" id="IPR004797">
    <property type="entry name" value="Competence_ComEC/Rec2"/>
</dbReference>
<feature type="domain" description="Metallo-beta-lactamase" evidence="7">
    <location>
        <begin position="402"/>
        <end position="590"/>
    </location>
</feature>
<evidence type="ECO:0000256" key="4">
    <source>
        <dbReference type="ARBA" id="ARBA00022989"/>
    </source>
</evidence>
<evidence type="ECO:0000256" key="3">
    <source>
        <dbReference type="ARBA" id="ARBA00022692"/>
    </source>
</evidence>
<dbReference type="Proteomes" id="UP000753256">
    <property type="component" value="Unassembled WGS sequence"/>
</dbReference>
<organism evidence="8 9">
    <name type="scientific">Enorma phocaeensis</name>
    <dbReference type="NCBI Taxonomy" id="1871019"/>
    <lineage>
        <taxon>Bacteria</taxon>
        <taxon>Bacillati</taxon>
        <taxon>Actinomycetota</taxon>
        <taxon>Coriobacteriia</taxon>
        <taxon>Coriobacteriales</taxon>
        <taxon>Coriobacteriaceae</taxon>
        <taxon>Enorma</taxon>
    </lineage>
</organism>
<reference evidence="8" key="1">
    <citation type="journal article" date="2021" name="PeerJ">
        <title>Extensive microbial diversity within the chicken gut microbiome revealed by metagenomics and culture.</title>
        <authorList>
            <person name="Gilroy R."/>
            <person name="Ravi A."/>
            <person name="Getino M."/>
            <person name="Pursley I."/>
            <person name="Horton D.L."/>
            <person name="Alikhan N.F."/>
            <person name="Baker D."/>
            <person name="Gharbi K."/>
            <person name="Hall N."/>
            <person name="Watson M."/>
            <person name="Adriaenssens E.M."/>
            <person name="Foster-Nyarko E."/>
            <person name="Jarju S."/>
            <person name="Secka A."/>
            <person name="Antonio M."/>
            <person name="Oren A."/>
            <person name="Chaudhuri R.R."/>
            <person name="La Ragione R."/>
            <person name="Hildebrand F."/>
            <person name="Pallen M.J."/>
        </authorList>
    </citation>
    <scope>NUCLEOTIDE SEQUENCE</scope>
    <source>
        <strain evidence="8">ChiHjej13B12-9602</strain>
    </source>
</reference>
<reference evidence="8" key="2">
    <citation type="submission" date="2021-09" db="EMBL/GenBank/DDBJ databases">
        <authorList>
            <person name="Gilroy R."/>
        </authorList>
    </citation>
    <scope>NUCLEOTIDE SEQUENCE</scope>
    <source>
        <strain evidence="8">ChiHjej13B12-9602</strain>
    </source>
</reference>
<proteinExistence type="predicted"/>
<dbReference type="CDD" id="cd07731">
    <property type="entry name" value="ComA-like_MBL-fold"/>
    <property type="match status" value="1"/>
</dbReference>
<feature type="transmembrane region" description="Helical" evidence="6">
    <location>
        <begin position="221"/>
        <end position="240"/>
    </location>
</feature>
<dbReference type="NCBIfam" id="TIGR00361">
    <property type="entry name" value="ComEC_Rec2"/>
    <property type="match status" value="1"/>
</dbReference>
<name>A0A921ITZ6_9ACTN</name>
<dbReference type="RefSeq" id="WP_273190378.1">
    <property type="nucleotide sequence ID" value="NZ_DYUZ01000029.1"/>
</dbReference>
<evidence type="ECO:0000313" key="9">
    <source>
        <dbReference type="Proteomes" id="UP000753256"/>
    </source>
</evidence>
<dbReference type="InterPro" id="IPR035681">
    <property type="entry name" value="ComA-like_MBL"/>
</dbReference>
<evidence type="ECO:0000256" key="2">
    <source>
        <dbReference type="ARBA" id="ARBA00022475"/>
    </source>
</evidence>
<dbReference type="SMART" id="SM00849">
    <property type="entry name" value="Lactamase_B"/>
    <property type="match status" value="1"/>
</dbReference>
<dbReference type="Gene3D" id="3.60.15.10">
    <property type="entry name" value="Ribonuclease Z/Hydroxyacylglutathione hydrolase-like"/>
    <property type="match status" value="1"/>
</dbReference>
<dbReference type="Pfam" id="PF00753">
    <property type="entry name" value="Lactamase_B"/>
    <property type="match status" value="1"/>
</dbReference>
<feature type="transmembrane region" description="Helical" evidence="6">
    <location>
        <begin position="196"/>
        <end position="215"/>
    </location>
</feature>
<dbReference type="NCBIfam" id="TIGR00360">
    <property type="entry name" value="ComEC_N-term"/>
    <property type="match status" value="1"/>
</dbReference>
<dbReference type="SUPFAM" id="SSF56281">
    <property type="entry name" value="Metallo-hydrolase/oxidoreductase"/>
    <property type="match status" value="1"/>
</dbReference>
<dbReference type="InterPro" id="IPR001279">
    <property type="entry name" value="Metallo-B-lactamas"/>
</dbReference>
<keyword evidence="3 6" id="KW-0812">Transmembrane</keyword>
<sequence>MSAVAKDVDGSPIAKVALSADSAYEADNVLEVVGRISSLEDDQWDRDSFMAGEVARVQVVTVREQREGATSPIDWMRARALDAIDPVHSPARALVAGIVCGRTTELNACEETEAFSETGTTHLIAVSGSHLALISALVIACVRRLRVGPVPRTAVLLVLMASYVGFTGAEPSATRSFCMVAMALASTLGGRRGHGISALSLAAMVLIVVDAGVVFDLGFQLSALSVLFIQVFSGYMTSLLEAVRVPRAVGEALALTLCAQWATLPVTLPVFEELSLVAPLANFVLGPIMSALLVAGVAAVFLQLAFPVLAPILLIPEALANLSFFIAGLMSQLPWASLYVSAPSLLAPACYGIACVVYAVWGSPHPMALGAVVLVALSLVAVPLVRSRWFAPAEIIVMDVGQADAILLREGSRALLVDSGVDGDVVRALLRHGVLHLDAVVITHWDSDHYGGLDELLGTIAVDRLIVADGALAGMPPEIRSLDLPDAVEVGYGDRFVVGGFDCRVVWPQGPVDGDGNEASLVLDVSYEVQGRSLDMLLTGDSEATEASRYAAEVGPVDVLKVGHHGSAESVDAEMLGILAPELAVASAGEGNRYGHPSEECIDALEAAGVPFLCTIDAGDVSISPEEGGFTVAISRGGG</sequence>
<dbReference type="PANTHER" id="PTHR30619:SF1">
    <property type="entry name" value="RECOMBINATION PROTEIN 2"/>
    <property type="match status" value="1"/>
</dbReference>
<dbReference type="InterPro" id="IPR004477">
    <property type="entry name" value="ComEC_N"/>
</dbReference>
<dbReference type="AlphaFoldDB" id="A0A921ITZ6"/>
<feature type="transmembrane region" description="Helical" evidence="6">
    <location>
        <begin position="252"/>
        <end position="271"/>
    </location>
</feature>
<evidence type="ECO:0000313" key="8">
    <source>
        <dbReference type="EMBL" id="HJG37523.1"/>
    </source>
</evidence>
<dbReference type="PANTHER" id="PTHR30619">
    <property type="entry name" value="DNA INTERNALIZATION/COMPETENCE PROTEIN COMEC/REC2"/>
    <property type="match status" value="1"/>
</dbReference>
<accession>A0A921ITZ6</accession>
<comment type="subcellular location">
    <subcellularLocation>
        <location evidence="1">Cell membrane</location>
        <topology evidence="1">Multi-pass membrane protein</topology>
    </subcellularLocation>
</comment>
<evidence type="ECO:0000259" key="7">
    <source>
        <dbReference type="SMART" id="SM00849"/>
    </source>
</evidence>
<comment type="caution">
    <text evidence="8">The sequence shown here is derived from an EMBL/GenBank/DDBJ whole genome shotgun (WGS) entry which is preliminary data.</text>
</comment>
<dbReference type="EMBL" id="DYUZ01000029">
    <property type="protein sequence ID" value="HJG37523.1"/>
    <property type="molecule type" value="Genomic_DNA"/>
</dbReference>
<dbReference type="GO" id="GO:0030420">
    <property type="term" value="P:establishment of competence for transformation"/>
    <property type="evidence" value="ECO:0007669"/>
    <property type="project" value="InterPro"/>
</dbReference>
<feature type="transmembrane region" description="Helical" evidence="6">
    <location>
        <begin position="291"/>
        <end position="315"/>
    </location>
</feature>
<dbReference type="Pfam" id="PF03772">
    <property type="entry name" value="Competence"/>
    <property type="match status" value="1"/>
</dbReference>
<dbReference type="GO" id="GO:0005886">
    <property type="term" value="C:plasma membrane"/>
    <property type="evidence" value="ECO:0007669"/>
    <property type="project" value="UniProtKB-SubCell"/>
</dbReference>
<gene>
    <name evidence="8" type="ORF">K8V70_06650</name>
</gene>
<feature type="transmembrane region" description="Helical" evidence="6">
    <location>
        <begin position="367"/>
        <end position="385"/>
    </location>
</feature>